<protein>
    <submittedName>
        <fullName evidence="6">LysM peptidoglycan-binding domain-containing protein</fullName>
    </submittedName>
</protein>
<evidence type="ECO:0000256" key="2">
    <source>
        <dbReference type="ARBA" id="ARBA00022801"/>
    </source>
</evidence>
<accession>A0ABS2TNR8</accession>
<gene>
    <name evidence="6" type="ORF">ITX44_10615</name>
</gene>
<dbReference type="CDD" id="cd13925">
    <property type="entry name" value="RPF"/>
    <property type="match status" value="1"/>
</dbReference>
<dbReference type="SUPFAM" id="SSF53955">
    <property type="entry name" value="Lysozyme-like"/>
    <property type="match status" value="1"/>
</dbReference>
<feature type="chain" id="PRO_5047526084" evidence="4">
    <location>
        <begin position="39"/>
        <end position="234"/>
    </location>
</feature>
<evidence type="ECO:0000259" key="5">
    <source>
        <dbReference type="PROSITE" id="PS51782"/>
    </source>
</evidence>
<feature type="signal peptide" evidence="4">
    <location>
        <begin position="1"/>
        <end position="38"/>
    </location>
</feature>
<name>A0ABS2TNR8_9ACTN</name>
<dbReference type="InterPro" id="IPR018392">
    <property type="entry name" value="LysM"/>
</dbReference>
<proteinExistence type="inferred from homology"/>
<dbReference type="InterPro" id="IPR052196">
    <property type="entry name" value="Bact_Kbp"/>
</dbReference>
<feature type="region of interest" description="Disordered" evidence="3">
    <location>
        <begin position="125"/>
        <end position="170"/>
    </location>
</feature>
<dbReference type="SUPFAM" id="SSF54106">
    <property type="entry name" value="LysM domain"/>
    <property type="match status" value="1"/>
</dbReference>
<evidence type="ECO:0000256" key="4">
    <source>
        <dbReference type="SAM" id="SignalP"/>
    </source>
</evidence>
<reference evidence="6 7" key="1">
    <citation type="submission" date="2021-01" db="EMBL/GenBank/DDBJ databases">
        <title>Streptomyces acididurans sp. nov., isolated from a peat swamp forest soil.</title>
        <authorList>
            <person name="Chantavorakit T."/>
            <person name="Duangmal K."/>
        </authorList>
    </citation>
    <scope>NUCLEOTIDE SEQUENCE [LARGE SCALE GENOMIC DNA]</scope>
    <source>
        <strain evidence="6 7">KK5PA1</strain>
    </source>
</reference>
<dbReference type="Gene3D" id="3.10.350.10">
    <property type="entry name" value="LysM domain"/>
    <property type="match status" value="1"/>
</dbReference>
<comment type="similarity">
    <text evidence="1">Belongs to the transglycosylase family. Rpf subfamily.</text>
</comment>
<dbReference type="InterPro" id="IPR023346">
    <property type="entry name" value="Lysozyme-like_dom_sf"/>
</dbReference>
<comment type="caution">
    <text evidence="6">The sequence shown here is derived from an EMBL/GenBank/DDBJ whole genome shotgun (WGS) entry which is preliminary data.</text>
</comment>
<evidence type="ECO:0000256" key="3">
    <source>
        <dbReference type="SAM" id="MobiDB-lite"/>
    </source>
</evidence>
<dbReference type="InterPro" id="IPR010618">
    <property type="entry name" value="RPF"/>
</dbReference>
<organism evidence="6 7">
    <name type="scientific">Actinacidiphila acididurans</name>
    <dbReference type="NCBI Taxonomy" id="2784346"/>
    <lineage>
        <taxon>Bacteria</taxon>
        <taxon>Bacillati</taxon>
        <taxon>Actinomycetota</taxon>
        <taxon>Actinomycetes</taxon>
        <taxon>Kitasatosporales</taxon>
        <taxon>Streptomycetaceae</taxon>
        <taxon>Actinacidiphila</taxon>
    </lineage>
</organism>
<dbReference type="RefSeq" id="WP_205356862.1">
    <property type="nucleotide sequence ID" value="NZ_JADKYB010000005.1"/>
</dbReference>
<dbReference type="Proteomes" id="UP000749040">
    <property type="component" value="Unassembled WGS sequence"/>
</dbReference>
<evidence type="ECO:0000313" key="7">
    <source>
        <dbReference type="Proteomes" id="UP000749040"/>
    </source>
</evidence>
<dbReference type="PANTHER" id="PTHR34700:SF4">
    <property type="entry name" value="PHAGE-LIKE ELEMENT PBSX PROTEIN XKDP"/>
    <property type="match status" value="1"/>
</dbReference>
<dbReference type="CDD" id="cd00118">
    <property type="entry name" value="LysM"/>
    <property type="match status" value="1"/>
</dbReference>
<sequence>MAKHRRASKKTIVRLASLAGVAGTAIAVPLIGAGTASAASVATWDAVAQCESGGNWHINTGNGYYGGLQFAQSSWAAAGGLQYAPRADLATKDQQIAVAEKLLAMQGPGAWTCAGAGGLTAGGPAPAVSTGSGSSSGSSSSGSGSSTGSSSHTGSSSASSAASSSHTSTHTTHTWHQVTWSKGHGSYVVRQGDTLSKIANAHHVVGGWRKLYDLNQDAVKNADLIYPGQHLRLA</sequence>
<keyword evidence="2" id="KW-0378">Hydrolase</keyword>
<dbReference type="Pfam" id="PF01476">
    <property type="entry name" value="LysM"/>
    <property type="match status" value="1"/>
</dbReference>
<keyword evidence="4" id="KW-0732">Signal</keyword>
<feature type="domain" description="LysM" evidence="5">
    <location>
        <begin position="185"/>
        <end position="233"/>
    </location>
</feature>
<dbReference type="PANTHER" id="PTHR34700">
    <property type="entry name" value="POTASSIUM BINDING PROTEIN KBP"/>
    <property type="match status" value="1"/>
</dbReference>
<dbReference type="SMART" id="SM00257">
    <property type="entry name" value="LysM"/>
    <property type="match status" value="1"/>
</dbReference>
<evidence type="ECO:0000256" key="1">
    <source>
        <dbReference type="ARBA" id="ARBA00010830"/>
    </source>
</evidence>
<dbReference type="EMBL" id="JADKYB010000005">
    <property type="protein sequence ID" value="MBM9504984.1"/>
    <property type="molecule type" value="Genomic_DNA"/>
</dbReference>
<dbReference type="InterPro" id="IPR036779">
    <property type="entry name" value="LysM_dom_sf"/>
</dbReference>
<dbReference type="PROSITE" id="PS51782">
    <property type="entry name" value="LYSM"/>
    <property type="match status" value="1"/>
</dbReference>
<dbReference type="Pfam" id="PF06737">
    <property type="entry name" value="Transglycosylas"/>
    <property type="match status" value="1"/>
</dbReference>
<evidence type="ECO:0000313" key="6">
    <source>
        <dbReference type="EMBL" id="MBM9504984.1"/>
    </source>
</evidence>
<keyword evidence="7" id="KW-1185">Reference proteome</keyword>
<dbReference type="Gene3D" id="1.10.530.10">
    <property type="match status" value="1"/>
</dbReference>